<dbReference type="Proteomes" id="UP000662111">
    <property type="component" value="Unassembled WGS sequence"/>
</dbReference>
<protein>
    <submittedName>
        <fullName evidence="1">Uncharacterized protein</fullName>
    </submittedName>
</protein>
<keyword evidence="2" id="KW-1185">Reference proteome</keyword>
<comment type="caution">
    <text evidence="1">The sequence shown here is derived from an EMBL/GenBank/DDBJ whole genome shotgun (WGS) entry which is preliminary data.</text>
</comment>
<reference evidence="2" key="1">
    <citation type="journal article" date="2019" name="Int. J. Syst. Evol. Microbiol.">
        <title>The Global Catalogue of Microorganisms (GCM) 10K type strain sequencing project: providing services to taxonomists for standard genome sequencing and annotation.</title>
        <authorList>
            <consortium name="The Broad Institute Genomics Platform"/>
            <consortium name="The Broad Institute Genome Sequencing Center for Infectious Disease"/>
            <person name="Wu L."/>
            <person name="Ma J."/>
        </authorList>
    </citation>
    <scope>NUCLEOTIDE SEQUENCE [LARGE SCALE GENOMIC DNA]</scope>
    <source>
        <strain evidence="2">CGMCC 1.5362</strain>
    </source>
</reference>
<accession>A0ABQ2FAX1</accession>
<evidence type="ECO:0000313" key="1">
    <source>
        <dbReference type="EMBL" id="GGK78934.1"/>
    </source>
</evidence>
<gene>
    <name evidence="1" type="ORF">GCM10011509_29340</name>
</gene>
<name>A0ABQ2FAX1_9MICO</name>
<evidence type="ECO:0000313" key="2">
    <source>
        <dbReference type="Proteomes" id="UP000662111"/>
    </source>
</evidence>
<proteinExistence type="predicted"/>
<organism evidence="1 2">
    <name type="scientific">Ornithinimicrobium pekingense</name>
    <dbReference type="NCBI Taxonomy" id="384677"/>
    <lineage>
        <taxon>Bacteria</taxon>
        <taxon>Bacillati</taxon>
        <taxon>Actinomycetota</taxon>
        <taxon>Actinomycetes</taxon>
        <taxon>Micrococcales</taxon>
        <taxon>Ornithinimicrobiaceae</taxon>
        <taxon>Ornithinimicrobium</taxon>
    </lineage>
</organism>
<dbReference type="EMBL" id="BMLB01000006">
    <property type="protein sequence ID" value="GGK78934.1"/>
    <property type="molecule type" value="Genomic_DNA"/>
</dbReference>
<sequence length="101" mass="10846">MVLEPVGPVEQAVRARVAVSASAVRGAVRRTMSVTGRGLLGGTRRIFPAGPDDLRTALPDYAIWGWRIWGVACLTGAPHVTLAHVVHQCHVWQQQGWAGLA</sequence>